<reference evidence="1" key="1">
    <citation type="submission" date="2009-10" db="EMBL/GenBank/DDBJ databases">
        <title>Diversity of trophic interactions inside an arsenic-rich microbial ecosystem.</title>
        <authorList>
            <person name="Bertin P.N."/>
            <person name="Heinrich-Salmeron A."/>
            <person name="Pelletier E."/>
            <person name="Goulhen-Chollet F."/>
            <person name="Arsene-Ploetze F."/>
            <person name="Gallien S."/>
            <person name="Calteau A."/>
            <person name="Vallenet D."/>
            <person name="Casiot C."/>
            <person name="Chane-Woon-Ming B."/>
            <person name="Giloteaux L."/>
            <person name="Barakat M."/>
            <person name="Bonnefoy V."/>
            <person name="Bruneel O."/>
            <person name="Chandler M."/>
            <person name="Cleiss J."/>
            <person name="Duran R."/>
            <person name="Elbaz-Poulichet F."/>
            <person name="Fonknechten N."/>
            <person name="Lauga B."/>
            <person name="Mornico D."/>
            <person name="Ortet P."/>
            <person name="Schaeffer C."/>
            <person name="Siguier P."/>
            <person name="Alexander Thil Smith A."/>
            <person name="Van Dorsselaer A."/>
            <person name="Weissenbach J."/>
            <person name="Medigue C."/>
            <person name="Le Paslier D."/>
        </authorList>
    </citation>
    <scope>NUCLEOTIDE SEQUENCE</scope>
</reference>
<proteinExistence type="predicted"/>
<sequence length="55" mass="5716">MGVSTGNLRLKIEGGDTACRLAPHPRAAGQAALSTSLCRIFAPRQCGFLPGTKFA</sequence>
<organism evidence="1">
    <name type="scientific">mine drainage metagenome</name>
    <dbReference type="NCBI Taxonomy" id="410659"/>
    <lineage>
        <taxon>unclassified sequences</taxon>
        <taxon>metagenomes</taxon>
        <taxon>ecological metagenomes</taxon>
    </lineage>
</organism>
<protein>
    <submittedName>
        <fullName evidence="1">Uncharacterized protein</fullName>
    </submittedName>
</protein>
<accession>E6Q023</accession>
<dbReference type="EMBL" id="CABN01000149">
    <property type="protein sequence ID" value="CBI00532.1"/>
    <property type="molecule type" value="Genomic_DNA"/>
</dbReference>
<comment type="caution">
    <text evidence="1">The sequence shown here is derived from an EMBL/GenBank/DDBJ whole genome shotgun (WGS) entry which is preliminary data.</text>
</comment>
<name>E6Q023_9ZZZZ</name>
<evidence type="ECO:0000313" key="1">
    <source>
        <dbReference type="EMBL" id="CBI00532.1"/>
    </source>
</evidence>
<gene>
    <name evidence="1" type="ORF">CARN3_0075</name>
</gene>
<dbReference type="AlphaFoldDB" id="E6Q023"/>